<dbReference type="Proteomes" id="UP000693970">
    <property type="component" value="Unassembled WGS sequence"/>
</dbReference>
<keyword evidence="6" id="KW-1185">Reference proteome</keyword>
<evidence type="ECO:0000313" key="4">
    <source>
        <dbReference type="EMBL" id="KAG7337851.1"/>
    </source>
</evidence>
<evidence type="ECO:0000256" key="1">
    <source>
        <dbReference type="ARBA" id="ARBA00023268"/>
    </source>
</evidence>
<dbReference type="FunFam" id="3.40.225.10:FF:000003">
    <property type="entry name" value="Methylthioribulose-1-phosphate dehydratase"/>
    <property type="match status" value="1"/>
</dbReference>
<evidence type="ECO:0000313" key="6">
    <source>
        <dbReference type="Proteomes" id="UP000693970"/>
    </source>
</evidence>
<dbReference type="GO" id="GO:0000287">
    <property type="term" value="F:magnesium ion binding"/>
    <property type="evidence" value="ECO:0007669"/>
    <property type="project" value="InterPro"/>
</dbReference>
<feature type="domain" description="Class II aldolase/adducin N-terminal" evidence="3">
    <location>
        <begin position="88"/>
        <end position="288"/>
    </location>
</feature>
<reference evidence="4" key="2">
    <citation type="submission" date="2021-04" db="EMBL/GenBank/DDBJ databases">
        <authorList>
            <person name="Podell S."/>
        </authorList>
    </citation>
    <scope>NUCLEOTIDE SEQUENCE</scope>
    <source>
        <strain evidence="4">Hildebrandi</strain>
    </source>
</reference>
<comment type="caution">
    <text evidence="4">The sequence shown here is derived from an EMBL/GenBank/DDBJ whole genome shotgun (WGS) entry which is preliminary data.</text>
</comment>
<dbReference type="PANTHER" id="PTHR10640:SF7">
    <property type="entry name" value="METHYLTHIORIBULOSE-1-PHOSPHATE DEHYDRATASE"/>
    <property type="match status" value="1"/>
</dbReference>
<dbReference type="SFLD" id="SFLDS00003">
    <property type="entry name" value="Haloacid_Dehalogenase"/>
    <property type="match status" value="1"/>
</dbReference>
<keyword evidence="1" id="KW-0511">Multifunctional enzyme</keyword>
<evidence type="ECO:0000256" key="2">
    <source>
        <dbReference type="SAM" id="MobiDB-lite"/>
    </source>
</evidence>
<dbReference type="InterPro" id="IPR001303">
    <property type="entry name" value="Aldolase_II/adducin_N"/>
</dbReference>
<protein>
    <submittedName>
        <fullName evidence="4">Methylthioribulose-1-phosphate dehydratase</fullName>
    </submittedName>
</protein>
<proteinExistence type="predicted"/>
<feature type="region of interest" description="Disordered" evidence="2">
    <location>
        <begin position="1"/>
        <end position="25"/>
    </location>
</feature>
<reference evidence="4" key="1">
    <citation type="journal article" date="2021" name="Sci. Rep.">
        <title>Diploid genomic architecture of Nitzschia inconspicua, an elite biomass production diatom.</title>
        <authorList>
            <person name="Oliver A."/>
            <person name="Podell S."/>
            <person name="Pinowska A."/>
            <person name="Traller J.C."/>
            <person name="Smith S.R."/>
            <person name="McClure R."/>
            <person name="Beliaev A."/>
            <person name="Bohutskyi P."/>
            <person name="Hill E.A."/>
            <person name="Rabines A."/>
            <person name="Zheng H."/>
            <person name="Allen L.Z."/>
            <person name="Kuo A."/>
            <person name="Grigoriev I.V."/>
            <person name="Allen A.E."/>
            <person name="Hazlebeck D."/>
            <person name="Allen E.E."/>
        </authorList>
    </citation>
    <scope>NUCLEOTIDE SEQUENCE</scope>
    <source>
        <strain evidence="4">Hildebrandi</strain>
    </source>
</reference>
<dbReference type="GO" id="GO:0046570">
    <property type="term" value="F:methylthioribulose 1-phosphate dehydratase activity"/>
    <property type="evidence" value="ECO:0007669"/>
    <property type="project" value="TreeGrafter"/>
</dbReference>
<sequence>MDETDDPMDRNKPGSGWSNGDIAPQLFPETRQGKLQLYSSQRRWLHLAHGWSRVGGEGSTEFSRRTSFSNQGAKITEDADQEARSVRALISQLCETFYRFGWATGTGGGVSIRVGGPEEGRPWRVFVAPSGIQKEDMIGDDIFELDMDRNVVVPPKTSGLRQSACTPLWYVVYRNRPTAKSVIHTHSMYAQLATLLDPTETSRVLRITHLEMLKGVGHHAYDDILEVPIIDNRPSEDLLADQLEVAIQEYPKCNCVLVRRHGLYVWGDSWEQAKTQAESFDYLFQSAIEMKKLGLDPGFVPLHGTYRVDDDTDEPNAKRVKVDGWNASGKVDNARDLGANSIPILPRDAKHLLLDIEGCTTAISFVKDTLFPYVLEHLDEYLNRLQPTEYNSLAHQLSEDLTAEQKSSNELDTKDCASMIRFMVKNDLKLASLKALQGKMWKSGYERGDLKGHVYSDVVLMLQWMQSHGVKVSIYSSGSVQAQKLLFGYSTHGDLCEFLYQHFDITTSGNKKEPSSYAAICETLEISPSDLVFCSDAEAELAAAKEAGVERSIMSIRPGNAPLTAQGSKAYPQVFSLLQLCGM</sequence>
<accession>A0A9K3K6D9</accession>
<dbReference type="EMBL" id="JAGRRH010000019">
    <property type="protein sequence ID" value="KAG7349899.1"/>
    <property type="molecule type" value="Genomic_DNA"/>
</dbReference>
<dbReference type="GO" id="GO:0019509">
    <property type="term" value="P:L-methionine salvage from methylthioadenosine"/>
    <property type="evidence" value="ECO:0007669"/>
    <property type="project" value="InterPro"/>
</dbReference>
<name>A0A9K3K6D9_9STRA</name>
<dbReference type="EMBL" id="JAGRRH010000072">
    <property type="protein sequence ID" value="KAG7337851.1"/>
    <property type="molecule type" value="Genomic_DNA"/>
</dbReference>
<dbReference type="NCBIfam" id="TIGR03328">
    <property type="entry name" value="salvage_mtnB"/>
    <property type="match status" value="1"/>
</dbReference>
<dbReference type="InterPro" id="IPR017714">
    <property type="entry name" value="MethylthioRu-1-P_deHdtase_MtnB"/>
</dbReference>
<dbReference type="SFLD" id="SFLDG01129">
    <property type="entry name" value="C1.5:_HAD__Beta-PGM__Phosphata"/>
    <property type="match status" value="1"/>
</dbReference>
<evidence type="ECO:0000313" key="5">
    <source>
        <dbReference type="EMBL" id="KAG7349899.1"/>
    </source>
</evidence>
<evidence type="ECO:0000259" key="3">
    <source>
        <dbReference type="SMART" id="SM01007"/>
    </source>
</evidence>
<dbReference type="InterPro" id="IPR006439">
    <property type="entry name" value="HAD-SF_hydro_IA"/>
</dbReference>
<gene>
    <name evidence="5" type="ORF">IV203_012496</name>
    <name evidence="4" type="ORF">IV203_012736</name>
</gene>
<dbReference type="InterPro" id="IPR023943">
    <property type="entry name" value="Enolase-ppase_E1"/>
</dbReference>
<dbReference type="Pfam" id="PF00702">
    <property type="entry name" value="Hydrolase"/>
    <property type="match status" value="1"/>
</dbReference>
<dbReference type="AlphaFoldDB" id="A0A9K3K6D9"/>
<dbReference type="OrthoDB" id="39028at2759"/>
<dbReference type="SMART" id="SM01007">
    <property type="entry name" value="Aldolase_II"/>
    <property type="match status" value="1"/>
</dbReference>
<dbReference type="SFLD" id="SFLDG01133">
    <property type="entry name" value="C1.5.4:_Enolase-phosphatase_Li"/>
    <property type="match status" value="1"/>
</dbReference>
<organism evidence="4 6">
    <name type="scientific">Nitzschia inconspicua</name>
    <dbReference type="NCBI Taxonomy" id="303405"/>
    <lineage>
        <taxon>Eukaryota</taxon>
        <taxon>Sar</taxon>
        <taxon>Stramenopiles</taxon>
        <taxon>Ochrophyta</taxon>
        <taxon>Bacillariophyta</taxon>
        <taxon>Bacillariophyceae</taxon>
        <taxon>Bacillariophycidae</taxon>
        <taxon>Bacillariales</taxon>
        <taxon>Bacillariaceae</taxon>
        <taxon>Nitzschia</taxon>
    </lineage>
</organism>
<dbReference type="NCBIfam" id="TIGR01691">
    <property type="entry name" value="enolase-ppase"/>
    <property type="match status" value="1"/>
</dbReference>
<dbReference type="NCBIfam" id="TIGR01549">
    <property type="entry name" value="HAD-SF-IA-v1"/>
    <property type="match status" value="1"/>
</dbReference>
<dbReference type="GO" id="GO:0005737">
    <property type="term" value="C:cytoplasm"/>
    <property type="evidence" value="ECO:0007669"/>
    <property type="project" value="InterPro"/>
</dbReference>
<dbReference type="PANTHER" id="PTHR10640">
    <property type="entry name" value="METHYLTHIORIBULOSE-1-PHOSPHATE DEHYDRATASE"/>
    <property type="match status" value="1"/>
</dbReference>
<dbReference type="Pfam" id="PF00596">
    <property type="entry name" value="Aldolase_II"/>
    <property type="match status" value="1"/>
</dbReference>
<dbReference type="GO" id="GO:0043874">
    <property type="term" value="F:acireductone synthase activity"/>
    <property type="evidence" value="ECO:0007669"/>
    <property type="project" value="InterPro"/>
</dbReference>